<evidence type="ECO:0000256" key="5">
    <source>
        <dbReference type="ARBA" id="ARBA00047606"/>
    </source>
</evidence>
<name>A0AAV8SZB5_9ROSI</name>
<evidence type="ECO:0000256" key="1">
    <source>
        <dbReference type="ARBA" id="ARBA00004935"/>
    </source>
</evidence>
<dbReference type="InterPro" id="IPR002213">
    <property type="entry name" value="UDP_glucos_trans"/>
</dbReference>
<dbReference type="GO" id="GO:0080043">
    <property type="term" value="F:quercetin 3-O-glucosyltransferase activity"/>
    <property type="evidence" value="ECO:0007669"/>
    <property type="project" value="TreeGrafter"/>
</dbReference>
<evidence type="ECO:0000313" key="8">
    <source>
        <dbReference type="EMBL" id="KAJ8759831.1"/>
    </source>
</evidence>
<dbReference type="GO" id="GO:0080044">
    <property type="term" value="F:quercetin 7-O-glucosyltransferase activity"/>
    <property type="evidence" value="ECO:0007669"/>
    <property type="project" value="TreeGrafter"/>
</dbReference>
<proteinExistence type="inferred from homology"/>
<evidence type="ECO:0000256" key="3">
    <source>
        <dbReference type="ARBA" id="ARBA00022676"/>
    </source>
</evidence>
<dbReference type="Gene3D" id="3.40.50.2000">
    <property type="entry name" value="Glycogen Phosphorylase B"/>
    <property type="match status" value="2"/>
</dbReference>
<comment type="caution">
    <text evidence="8">The sequence shown here is derived from an EMBL/GenBank/DDBJ whole genome shotgun (WGS) entry which is preliminary data.</text>
</comment>
<dbReference type="EC" id="2.4.1.-" evidence="7"/>
<dbReference type="FunFam" id="3.40.50.2000:FF:000027">
    <property type="entry name" value="Glycosyltransferase"/>
    <property type="match status" value="1"/>
</dbReference>
<dbReference type="Pfam" id="PF00201">
    <property type="entry name" value="UDPGT"/>
    <property type="match status" value="1"/>
</dbReference>
<keyword evidence="9" id="KW-1185">Reference proteome</keyword>
<gene>
    <name evidence="8" type="ORF">K2173_009932</name>
</gene>
<dbReference type="GO" id="GO:0047213">
    <property type="term" value="F:anthocyanidin 3-O-glucosyltransferase activity"/>
    <property type="evidence" value="ECO:0007669"/>
    <property type="project" value="UniProtKB-EC"/>
</dbReference>
<dbReference type="PROSITE" id="PS00375">
    <property type="entry name" value="UDPGT"/>
    <property type="match status" value="1"/>
</dbReference>
<comment type="pathway">
    <text evidence="1">Pigment biosynthesis; anthocyanin biosynthesis.</text>
</comment>
<keyword evidence="4 6" id="KW-0808">Transferase</keyword>
<sequence>MDTEYMAPQHKPHAVFIPAPAQSHIKAMLKLAKVLHHKGFHITFVHFEINYRCLLESRGPDSMDGVPDFRFEFIPDGLPSTDTNVRPYLRQLSKSILEGDYVSPFSDLIGKLNDSSSSNVPPVTCIVSDGFLSNFTIAAAKEHGLPIAIFFTLSASGFMALDQIPVLAERGLLPLKVDESFQKNGYLDQIVDFIPGMKNMRLKDFAASATRAKSADEVRLRLEVKITKKSREAPILILHTFDALEPELLDPISSMFRTVCFIGPLQLHLNQMQQSGLRSIGCNLRKEEAECLQWLDSMEPYSVLYVNFGSITVLTTEQLVEFGMGLAKSNHPFLWIIRPDMVVGGSAILPPEFSEETRDRSFIASWCPQEEVLNHPSVGGFLTHCGWGSTIESISAGMPMLCWPFRGDQPTNCRYACAEWGIGMEIDNDVKRDDLATIVKELMEGEKGKELRNRAMEWKRLAEEATGPKGSSSLNLEKLINEILLSGKFVLQRS</sequence>
<evidence type="ECO:0000256" key="4">
    <source>
        <dbReference type="ARBA" id="ARBA00022679"/>
    </source>
</evidence>
<dbReference type="PANTHER" id="PTHR11926:SF1551">
    <property type="entry name" value="GLYCOSYLTRANSFERASE"/>
    <property type="match status" value="1"/>
</dbReference>
<dbReference type="SUPFAM" id="SSF53756">
    <property type="entry name" value="UDP-Glycosyltransferase/glycogen phosphorylase"/>
    <property type="match status" value="1"/>
</dbReference>
<dbReference type="CDD" id="cd03784">
    <property type="entry name" value="GT1_Gtf-like"/>
    <property type="match status" value="1"/>
</dbReference>
<dbReference type="AlphaFoldDB" id="A0AAV8SZB5"/>
<comment type="catalytic activity">
    <reaction evidence="5">
        <text>an anthocyanidin + UDP-alpha-D-glucose + H(+) = an anthocyanidin 3-O-beta-D-glucoside + UDP</text>
        <dbReference type="Rhea" id="RHEA:20093"/>
        <dbReference type="ChEBI" id="CHEBI:15378"/>
        <dbReference type="ChEBI" id="CHEBI:16307"/>
        <dbReference type="ChEBI" id="CHEBI:58223"/>
        <dbReference type="ChEBI" id="CHEBI:58885"/>
        <dbReference type="ChEBI" id="CHEBI:143576"/>
        <dbReference type="EC" id="2.4.1.115"/>
    </reaction>
</comment>
<organism evidence="8 9">
    <name type="scientific">Erythroxylum novogranatense</name>
    <dbReference type="NCBI Taxonomy" id="1862640"/>
    <lineage>
        <taxon>Eukaryota</taxon>
        <taxon>Viridiplantae</taxon>
        <taxon>Streptophyta</taxon>
        <taxon>Embryophyta</taxon>
        <taxon>Tracheophyta</taxon>
        <taxon>Spermatophyta</taxon>
        <taxon>Magnoliopsida</taxon>
        <taxon>eudicotyledons</taxon>
        <taxon>Gunneridae</taxon>
        <taxon>Pentapetalae</taxon>
        <taxon>rosids</taxon>
        <taxon>fabids</taxon>
        <taxon>Malpighiales</taxon>
        <taxon>Erythroxylaceae</taxon>
        <taxon>Erythroxylum</taxon>
    </lineage>
</organism>
<comment type="similarity">
    <text evidence="2 6">Belongs to the UDP-glycosyltransferase family.</text>
</comment>
<accession>A0AAV8SZB5</accession>
<dbReference type="PANTHER" id="PTHR11926">
    <property type="entry name" value="GLUCOSYL/GLUCURONOSYL TRANSFERASES"/>
    <property type="match status" value="1"/>
</dbReference>
<dbReference type="Proteomes" id="UP001159364">
    <property type="component" value="Linkage Group LG07"/>
</dbReference>
<evidence type="ECO:0000256" key="7">
    <source>
        <dbReference type="RuleBase" id="RU362057"/>
    </source>
</evidence>
<evidence type="ECO:0000256" key="6">
    <source>
        <dbReference type="RuleBase" id="RU003718"/>
    </source>
</evidence>
<keyword evidence="3 6" id="KW-0328">Glycosyltransferase</keyword>
<reference evidence="8 9" key="1">
    <citation type="submission" date="2021-09" db="EMBL/GenBank/DDBJ databases">
        <title>Genomic insights and catalytic innovation underlie evolution of tropane alkaloids biosynthesis.</title>
        <authorList>
            <person name="Wang Y.-J."/>
            <person name="Tian T."/>
            <person name="Huang J.-P."/>
            <person name="Huang S.-X."/>
        </authorList>
    </citation>
    <scope>NUCLEOTIDE SEQUENCE [LARGE SCALE GENOMIC DNA]</scope>
    <source>
        <strain evidence="8">KIB-2018</strain>
        <tissue evidence="8">Leaf</tissue>
    </source>
</reference>
<protein>
    <recommendedName>
        <fullName evidence="7">Glycosyltransferase</fullName>
        <ecNumber evidence="7">2.4.1.-</ecNumber>
    </recommendedName>
</protein>
<dbReference type="EMBL" id="JAIWQS010000007">
    <property type="protein sequence ID" value="KAJ8759831.1"/>
    <property type="molecule type" value="Genomic_DNA"/>
</dbReference>
<dbReference type="InterPro" id="IPR035595">
    <property type="entry name" value="UDP_glycos_trans_CS"/>
</dbReference>
<evidence type="ECO:0000256" key="2">
    <source>
        <dbReference type="ARBA" id="ARBA00009995"/>
    </source>
</evidence>
<dbReference type="FunFam" id="3.40.50.2000:FF:000065">
    <property type="entry name" value="Glycosyltransferase"/>
    <property type="match status" value="1"/>
</dbReference>
<evidence type="ECO:0000313" key="9">
    <source>
        <dbReference type="Proteomes" id="UP001159364"/>
    </source>
</evidence>